<feature type="region of interest" description="Disordered" evidence="1">
    <location>
        <begin position="63"/>
        <end position="112"/>
    </location>
</feature>
<sequence>MATTIAPPSSFRPPWAGLPPPAPFPRPRADPCNPVLRCGRGNGHIYPIQTNPSIYIQRMHAFARRRASGSDSHPSGPTQRIPRPASHGERGEKVTRTTVRNPNRTPRAITVL</sequence>
<gene>
    <name evidence="2" type="ORF">EI97DRAFT_437932</name>
</gene>
<accession>A0A6A6J4H6</accession>
<protein>
    <submittedName>
        <fullName evidence="2">Uncharacterized protein</fullName>
    </submittedName>
</protein>
<dbReference type="RefSeq" id="XP_033648884.1">
    <property type="nucleotide sequence ID" value="XM_033799440.1"/>
</dbReference>
<evidence type="ECO:0000313" key="2">
    <source>
        <dbReference type="EMBL" id="KAF2271345.1"/>
    </source>
</evidence>
<organism evidence="2 3">
    <name type="scientific">Westerdykella ornata</name>
    <dbReference type="NCBI Taxonomy" id="318751"/>
    <lineage>
        <taxon>Eukaryota</taxon>
        <taxon>Fungi</taxon>
        <taxon>Dikarya</taxon>
        <taxon>Ascomycota</taxon>
        <taxon>Pezizomycotina</taxon>
        <taxon>Dothideomycetes</taxon>
        <taxon>Pleosporomycetidae</taxon>
        <taxon>Pleosporales</taxon>
        <taxon>Sporormiaceae</taxon>
        <taxon>Westerdykella</taxon>
    </lineage>
</organism>
<dbReference type="AlphaFoldDB" id="A0A6A6J4H6"/>
<proteinExistence type="predicted"/>
<feature type="compositionally biased region" description="Polar residues" evidence="1">
    <location>
        <begin position="69"/>
        <end position="78"/>
    </location>
</feature>
<name>A0A6A6J4H6_WESOR</name>
<dbReference type="Proteomes" id="UP000800097">
    <property type="component" value="Unassembled WGS sequence"/>
</dbReference>
<dbReference type="EMBL" id="ML986547">
    <property type="protein sequence ID" value="KAF2271345.1"/>
    <property type="molecule type" value="Genomic_DNA"/>
</dbReference>
<evidence type="ECO:0000256" key="1">
    <source>
        <dbReference type="SAM" id="MobiDB-lite"/>
    </source>
</evidence>
<feature type="compositionally biased region" description="Basic and acidic residues" evidence="1">
    <location>
        <begin position="86"/>
        <end position="95"/>
    </location>
</feature>
<feature type="region of interest" description="Disordered" evidence="1">
    <location>
        <begin position="1"/>
        <end position="32"/>
    </location>
</feature>
<keyword evidence="3" id="KW-1185">Reference proteome</keyword>
<feature type="compositionally biased region" description="Low complexity" evidence="1">
    <location>
        <begin position="96"/>
        <end position="112"/>
    </location>
</feature>
<dbReference type="GeneID" id="54552615"/>
<reference evidence="2" key="1">
    <citation type="journal article" date="2020" name="Stud. Mycol.">
        <title>101 Dothideomycetes genomes: a test case for predicting lifestyles and emergence of pathogens.</title>
        <authorList>
            <person name="Haridas S."/>
            <person name="Albert R."/>
            <person name="Binder M."/>
            <person name="Bloem J."/>
            <person name="Labutti K."/>
            <person name="Salamov A."/>
            <person name="Andreopoulos B."/>
            <person name="Baker S."/>
            <person name="Barry K."/>
            <person name="Bills G."/>
            <person name="Bluhm B."/>
            <person name="Cannon C."/>
            <person name="Castanera R."/>
            <person name="Culley D."/>
            <person name="Daum C."/>
            <person name="Ezra D."/>
            <person name="Gonzalez J."/>
            <person name="Henrissat B."/>
            <person name="Kuo A."/>
            <person name="Liang C."/>
            <person name="Lipzen A."/>
            <person name="Lutzoni F."/>
            <person name="Magnuson J."/>
            <person name="Mondo S."/>
            <person name="Nolan M."/>
            <person name="Ohm R."/>
            <person name="Pangilinan J."/>
            <person name="Park H.-J."/>
            <person name="Ramirez L."/>
            <person name="Alfaro M."/>
            <person name="Sun H."/>
            <person name="Tritt A."/>
            <person name="Yoshinaga Y."/>
            <person name="Zwiers L.-H."/>
            <person name="Turgeon B."/>
            <person name="Goodwin S."/>
            <person name="Spatafora J."/>
            <person name="Crous P."/>
            <person name="Grigoriev I."/>
        </authorList>
    </citation>
    <scope>NUCLEOTIDE SEQUENCE</scope>
    <source>
        <strain evidence="2">CBS 379.55</strain>
    </source>
</reference>
<feature type="compositionally biased region" description="Pro residues" evidence="1">
    <location>
        <begin position="16"/>
        <end position="26"/>
    </location>
</feature>
<evidence type="ECO:0000313" key="3">
    <source>
        <dbReference type="Proteomes" id="UP000800097"/>
    </source>
</evidence>